<dbReference type="InterPro" id="IPR029035">
    <property type="entry name" value="DHS-like_NAD/FAD-binding_dom"/>
</dbReference>
<reference evidence="1 2" key="1">
    <citation type="journal article" date="2014" name="Genome Announc.">
        <title>Draft genome sequences of the altered schaedler flora, a defined bacterial community from gnotobiotic mice.</title>
        <authorList>
            <person name="Wannemuehler M.J."/>
            <person name="Overstreet A.M."/>
            <person name="Ward D.V."/>
            <person name="Phillips G.J."/>
        </authorList>
    </citation>
    <scope>NUCLEOTIDE SEQUENCE [LARGE SCALE GENOMIC DNA]</scope>
    <source>
        <strain evidence="1 2">ASF492</strain>
    </source>
</reference>
<gene>
    <name evidence="1" type="ORF">C823_03805</name>
</gene>
<dbReference type="eggNOG" id="COG0846">
    <property type="taxonomic scope" value="Bacteria"/>
</dbReference>
<dbReference type="AlphaFoldDB" id="N2A3N5"/>
<dbReference type="STRING" id="1235802.C823_03805"/>
<dbReference type="OrthoDB" id="78172at2"/>
<accession>N2A3N5</accession>
<keyword evidence="2" id="KW-1185">Reference proteome</keyword>
<organism evidence="1 2">
    <name type="scientific">Eubacterium plexicaudatum ASF492</name>
    <dbReference type="NCBI Taxonomy" id="1235802"/>
    <lineage>
        <taxon>Bacteria</taxon>
        <taxon>Bacillati</taxon>
        <taxon>Bacillota</taxon>
        <taxon>Clostridia</taxon>
        <taxon>Eubacteriales</taxon>
        <taxon>Eubacteriaceae</taxon>
        <taxon>Eubacterium</taxon>
    </lineage>
</organism>
<dbReference type="Pfam" id="PF13289">
    <property type="entry name" value="SIR2_2"/>
    <property type="match status" value="1"/>
</dbReference>
<dbReference type="EMBL" id="AQFT01000116">
    <property type="protein sequence ID" value="EMZ22831.1"/>
    <property type="molecule type" value="Genomic_DNA"/>
</dbReference>
<comment type="caution">
    <text evidence="1">The sequence shown here is derived from an EMBL/GenBank/DDBJ whole genome shotgun (WGS) entry which is preliminary data.</text>
</comment>
<name>N2A3N5_9FIRM</name>
<dbReference type="Proteomes" id="UP000012589">
    <property type="component" value="Unassembled WGS sequence"/>
</dbReference>
<evidence type="ECO:0000313" key="2">
    <source>
        <dbReference type="Proteomes" id="UP000012589"/>
    </source>
</evidence>
<dbReference type="HOGENOM" id="CLU_006708_0_0_9"/>
<dbReference type="PATRIC" id="fig|1235802.3.peg.4016"/>
<proteinExistence type="predicted"/>
<sequence>MRIIERIPENIRIYIQEIAERMIQGRAVVMVGSGFSKNAKNERYTEKNFLDWNQLGDVFYRKLYGVMPGDEERPCYYNDVLKLAGKVQQCFGRTALDKLLLDNLPDEEYEPSELHETLLKLNWTDIFTTNYDTLLERTRARVFNKRYQVVLSKEDLVYSKCPRIIKLHGSFPSTRPFILTEEDYRKYPQDFAVFVNTVRQALIENVMCMIGFSGDDPNFLNWIGWVRDYLGNESSSKIYMIGVFDMQETELKLYCSRNIVLINMKDCIGIESGQYEEGLKLFFEALEFFQKGDDEDNSLDGREYEENIGVIYSKYKSCLNMISSDLLKELKESIQNITNEWRSKRMESIDWFIIPYSQREKMEENMEPGGALIELLNEEIIFKEAIDELGELLYEYDWKRKQCLLPLKVGGSETYEKYLNKIEKWSKEDTELCFSLLEYFREHGQFHQWDMLARKLENKVDDTQKKRLYCERAMKMLYNLECGDLANILIDLSSVGYRIGLEFHISSLLAELGFYERAILLLKKYLDAIRKQMGNNIDYRNFSREAYLIDSLENMEKYYEHLEGRTDFGKDKDSHSRLKMLKSYDCDPKYEKDYLMRRTISCKFDENGTAAYRLIDGAEPEQVIKFMEKTGMVFRTAYFFEYTKEFPALIKALVHSNPYLALLCTYRYGDKAECAKIWSKEVLNDMNSDTADRLIEHCIKACDKNEEYLRSGITKEDNLATVLPELTPCIVSALLEKASSNTSYEIMNFIVKTLKHPDSYLIEINRMVKASVLRLSELKDTNIIDRWIDFPFGCCEPETNDEIQDPFQYIDINIVSAAVPDETKIEIIKKHTKSENEKERLAAYIRLLVTEIVCNTGSMQSDALREAKQLKQISSDDFRILSEMIECYEIKYGNKEKKECAKNDFLEQMMTQIKGFSERSVEYFTEFRQEIDKQLQKIRFYHEKCTEFHWDTAEITSVIVILEKWADTILDVRQSLSDELDYYESWCVLETILLQVLLSSHSGLKGVKQENLNSLEEKLCKLNIPFLLGQIAVNESADIGKESYRLFLEAFRKGGREQEEAERIFSFYQKFPEAV</sequence>
<dbReference type="SUPFAM" id="SSF52467">
    <property type="entry name" value="DHS-like NAD/FAD-binding domain"/>
    <property type="match status" value="1"/>
</dbReference>
<protein>
    <submittedName>
        <fullName evidence="1">Uncharacterized protein</fullName>
    </submittedName>
</protein>
<evidence type="ECO:0000313" key="1">
    <source>
        <dbReference type="EMBL" id="EMZ22831.1"/>
    </source>
</evidence>